<feature type="region of interest" description="Disordered" evidence="1">
    <location>
        <begin position="67"/>
        <end position="174"/>
    </location>
</feature>
<dbReference type="AlphaFoldDB" id="A0AAV0X6A3"/>
<feature type="compositionally biased region" description="Basic and acidic residues" evidence="1">
    <location>
        <begin position="128"/>
        <end position="139"/>
    </location>
</feature>
<feature type="compositionally biased region" description="Polar residues" evidence="1">
    <location>
        <begin position="74"/>
        <end position="87"/>
    </location>
</feature>
<dbReference type="Proteomes" id="UP001160148">
    <property type="component" value="Unassembled WGS sequence"/>
</dbReference>
<organism evidence="2 3">
    <name type="scientific">Macrosiphum euphorbiae</name>
    <name type="common">potato aphid</name>
    <dbReference type="NCBI Taxonomy" id="13131"/>
    <lineage>
        <taxon>Eukaryota</taxon>
        <taxon>Metazoa</taxon>
        <taxon>Ecdysozoa</taxon>
        <taxon>Arthropoda</taxon>
        <taxon>Hexapoda</taxon>
        <taxon>Insecta</taxon>
        <taxon>Pterygota</taxon>
        <taxon>Neoptera</taxon>
        <taxon>Paraneoptera</taxon>
        <taxon>Hemiptera</taxon>
        <taxon>Sternorrhyncha</taxon>
        <taxon>Aphidomorpha</taxon>
        <taxon>Aphidoidea</taxon>
        <taxon>Aphididae</taxon>
        <taxon>Macrosiphini</taxon>
        <taxon>Macrosiphum</taxon>
    </lineage>
</organism>
<evidence type="ECO:0000256" key="1">
    <source>
        <dbReference type="SAM" id="MobiDB-lite"/>
    </source>
</evidence>
<feature type="compositionally biased region" description="Pro residues" evidence="1">
    <location>
        <begin position="93"/>
        <end position="102"/>
    </location>
</feature>
<dbReference type="EMBL" id="CARXXK010000003">
    <property type="protein sequence ID" value="CAI6363324.1"/>
    <property type="molecule type" value="Genomic_DNA"/>
</dbReference>
<comment type="caution">
    <text evidence="2">The sequence shown here is derived from an EMBL/GenBank/DDBJ whole genome shotgun (WGS) entry which is preliminary data.</text>
</comment>
<accession>A0AAV0X6A3</accession>
<feature type="compositionally biased region" description="Polar residues" evidence="1">
    <location>
        <begin position="113"/>
        <end position="126"/>
    </location>
</feature>
<evidence type="ECO:0000313" key="2">
    <source>
        <dbReference type="EMBL" id="CAI6363324.1"/>
    </source>
</evidence>
<reference evidence="2 3" key="1">
    <citation type="submission" date="2023-01" db="EMBL/GenBank/DDBJ databases">
        <authorList>
            <person name="Whitehead M."/>
        </authorList>
    </citation>
    <scope>NUCLEOTIDE SEQUENCE [LARGE SCALE GENOMIC DNA]</scope>
</reference>
<proteinExistence type="predicted"/>
<name>A0AAV0X6A3_9HEMI</name>
<gene>
    <name evidence="2" type="ORF">MEUPH1_LOCUS18288</name>
</gene>
<sequence length="174" mass="18953">MDCAGSTRYLLAVATIATAISLGSAAHILSLTLSSQRNTDDSALTLPLSKLPLPIPLPNIAERLHSRLHKHRTPQPSATNAPTSPDNRQQDPQQPPQQPPKPTVDEQPDGKDPNQSLANASVTTSPRPKLDTSTEDRSAIELPLFSCSEGQEFNQHRECVPKRQISFNPEDEPN</sequence>
<keyword evidence="3" id="KW-1185">Reference proteome</keyword>
<protein>
    <submittedName>
        <fullName evidence="2">Uncharacterized protein</fullName>
    </submittedName>
</protein>
<evidence type="ECO:0000313" key="3">
    <source>
        <dbReference type="Proteomes" id="UP001160148"/>
    </source>
</evidence>